<dbReference type="InterPro" id="IPR050300">
    <property type="entry name" value="GDXG_lipolytic_enzyme"/>
</dbReference>
<feature type="domain" description="Alpha/beta hydrolase fold-3" evidence="3">
    <location>
        <begin position="119"/>
        <end position="325"/>
    </location>
</feature>
<dbReference type="RefSeq" id="WP_142555970.1">
    <property type="nucleotide sequence ID" value="NZ_VIFX01000074.1"/>
</dbReference>
<dbReference type="Pfam" id="PF07859">
    <property type="entry name" value="Abhydrolase_3"/>
    <property type="match status" value="1"/>
</dbReference>
<sequence>MTAPSDVSRSYGPGVSGGRARKVRRFPVSDGAPVEVVEDGPSIAGRLFALGAMMTIKPTLAVGSYIPRLPWPFGVVDFAARVLRPAPGTVRATIGLPNCTAQLIRAAGVLPADGNRSVILYLHGGAFLTCGANTHGRLVTALSRFADSPALVVNYRMIPKHSIGEALDDCYDAYRWLRLKGYDPSQIVLAGDSAGGYLSLALAERLNLEGELPAAMVTMSPLFEIDNEGRAQHPNAHSDAMFPSKAFDMLVDFIERAAKRHVVDGKAEEVYEPLDHVETGLPRTLIHVSGSEVLLNDARKAAHMLAAAGVPVEVHVWPGQMHVFQLAAPSVKEATRSLKQIGHYIREATW</sequence>
<protein>
    <submittedName>
        <fullName evidence="4">Alpha/beta hydrolase</fullName>
    </submittedName>
</protein>
<evidence type="ECO:0000256" key="1">
    <source>
        <dbReference type="ARBA" id="ARBA00010515"/>
    </source>
</evidence>
<dbReference type="InterPro" id="IPR013094">
    <property type="entry name" value="AB_hydrolase_3"/>
</dbReference>
<evidence type="ECO:0000259" key="3">
    <source>
        <dbReference type="Pfam" id="PF07859"/>
    </source>
</evidence>
<dbReference type="AlphaFoldDB" id="A0A544VR36"/>
<dbReference type="InterPro" id="IPR029058">
    <property type="entry name" value="AB_hydrolase_fold"/>
</dbReference>
<comment type="caution">
    <text evidence="4">The sequence shown here is derived from an EMBL/GenBank/DDBJ whole genome shotgun (WGS) entry which is preliminary data.</text>
</comment>
<dbReference type="Proteomes" id="UP000315759">
    <property type="component" value="Unassembled WGS sequence"/>
</dbReference>
<proteinExistence type="inferred from homology"/>
<evidence type="ECO:0000313" key="4">
    <source>
        <dbReference type="EMBL" id="TQR82445.1"/>
    </source>
</evidence>
<dbReference type="SUPFAM" id="SSF53474">
    <property type="entry name" value="alpha/beta-Hydrolases"/>
    <property type="match status" value="1"/>
</dbReference>
<dbReference type="GO" id="GO:0004806">
    <property type="term" value="F:triacylglycerol lipase activity"/>
    <property type="evidence" value="ECO:0007669"/>
    <property type="project" value="TreeGrafter"/>
</dbReference>
<accession>A0A544VR36</accession>
<organism evidence="4 5">
    <name type="scientific">Mycolicibacterium hodleri</name>
    <dbReference type="NCBI Taxonomy" id="49897"/>
    <lineage>
        <taxon>Bacteria</taxon>
        <taxon>Bacillati</taxon>
        <taxon>Actinomycetota</taxon>
        <taxon>Actinomycetes</taxon>
        <taxon>Mycobacteriales</taxon>
        <taxon>Mycobacteriaceae</taxon>
        <taxon>Mycolicibacterium</taxon>
    </lineage>
</organism>
<keyword evidence="2 4" id="KW-0378">Hydrolase</keyword>
<dbReference type="EMBL" id="VIFX01000074">
    <property type="protein sequence ID" value="TQR82445.1"/>
    <property type="molecule type" value="Genomic_DNA"/>
</dbReference>
<keyword evidence="5" id="KW-1185">Reference proteome</keyword>
<reference evidence="4 5" key="1">
    <citation type="submission" date="2018-10" db="EMBL/GenBank/DDBJ databases">
        <title>Draft genome of Mycobacterium hodleri strain B.</title>
        <authorList>
            <person name="Amande T.J."/>
            <person name="Mcgenity T.J."/>
        </authorList>
    </citation>
    <scope>NUCLEOTIDE SEQUENCE [LARGE SCALE GENOMIC DNA]</scope>
    <source>
        <strain evidence="4 5">B</strain>
    </source>
</reference>
<dbReference type="Gene3D" id="3.40.50.1820">
    <property type="entry name" value="alpha/beta hydrolase"/>
    <property type="match status" value="1"/>
</dbReference>
<evidence type="ECO:0000313" key="5">
    <source>
        <dbReference type="Proteomes" id="UP000315759"/>
    </source>
</evidence>
<dbReference type="PANTHER" id="PTHR48081:SF30">
    <property type="entry name" value="ACETYL-HYDROLASE LIPR-RELATED"/>
    <property type="match status" value="1"/>
</dbReference>
<gene>
    <name evidence="4" type="ORF">D8S82_32155</name>
</gene>
<comment type="similarity">
    <text evidence="1">Belongs to the 'GDXG' lipolytic enzyme family.</text>
</comment>
<evidence type="ECO:0000256" key="2">
    <source>
        <dbReference type="ARBA" id="ARBA00022801"/>
    </source>
</evidence>
<dbReference type="PANTHER" id="PTHR48081">
    <property type="entry name" value="AB HYDROLASE SUPERFAMILY PROTEIN C4A8.06C"/>
    <property type="match status" value="1"/>
</dbReference>
<name>A0A544VR36_9MYCO</name>